<dbReference type="GO" id="GO:0006816">
    <property type="term" value="P:calcium ion transport"/>
    <property type="evidence" value="ECO:0007669"/>
    <property type="project" value="TreeGrafter"/>
</dbReference>
<feature type="domain" description="PKD" evidence="6">
    <location>
        <begin position="2699"/>
        <end position="2734"/>
    </location>
</feature>
<evidence type="ECO:0000313" key="8">
    <source>
        <dbReference type="Proteomes" id="UP000468650"/>
    </source>
</evidence>
<dbReference type="GO" id="GO:0005886">
    <property type="term" value="C:plasma membrane"/>
    <property type="evidence" value="ECO:0007669"/>
    <property type="project" value="TreeGrafter"/>
</dbReference>
<feature type="domain" description="PKD" evidence="6">
    <location>
        <begin position="2460"/>
        <end position="2512"/>
    </location>
</feature>
<keyword evidence="2" id="KW-0812">Transmembrane</keyword>
<evidence type="ECO:0000259" key="6">
    <source>
        <dbReference type="PROSITE" id="PS50093"/>
    </source>
</evidence>
<dbReference type="Proteomes" id="UP000468650">
    <property type="component" value="Unassembled WGS sequence"/>
</dbReference>
<evidence type="ECO:0000256" key="4">
    <source>
        <dbReference type="ARBA" id="ARBA00022989"/>
    </source>
</evidence>
<dbReference type="Gene3D" id="2.60.40.10">
    <property type="entry name" value="Immunoglobulins"/>
    <property type="match status" value="15"/>
</dbReference>
<dbReference type="PANTHER" id="PTHR46730:SF1">
    <property type="entry name" value="PLAT DOMAIN-CONTAINING PROTEIN"/>
    <property type="match status" value="1"/>
</dbReference>
<feature type="domain" description="PKD" evidence="6">
    <location>
        <begin position="1615"/>
        <end position="1683"/>
    </location>
</feature>
<comment type="subcellular location">
    <subcellularLocation>
        <location evidence="1">Membrane</location>
        <topology evidence="1">Multi-pass membrane protein</topology>
    </subcellularLocation>
</comment>
<evidence type="ECO:0000256" key="1">
    <source>
        <dbReference type="ARBA" id="ARBA00004141"/>
    </source>
</evidence>
<dbReference type="SUPFAM" id="SSF49299">
    <property type="entry name" value="PKD domain"/>
    <property type="match status" value="14"/>
</dbReference>
<dbReference type="SMART" id="SM00089">
    <property type="entry name" value="PKD"/>
    <property type="match status" value="13"/>
</dbReference>
<dbReference type="Pfam" id="PF19406">
    <property type="entry name" value="PKD_5"/>
    <property type="match status" value="2"/>
</dbReference>
<dbReference type="Pfam" id="PF18911">
    <property type="entry name" value="PKD_4"/>
    <property type="match status" value="5"/>
</dbReference>
<organism evidence="7 8">
    <name type="scientific">Phaeocystidibacter luteus</name>
    <dbReference type="NCBI Taxonomy" id="911197"/>
    <lineage>
        <taxon>Bacteria</taxon>
        <taxon>Pseudomonadati</taxon>
        <taxon>Bacteroidota</taxon>
        <taxon>Flavobacteriia</taxon>
        <taxon>Flavobacteriales</taxon>
        <taxon>Phaeocystidibacteraceae</taxon>
        <taxon>Phaeocystidibacter</taxon>
    </lineage>
</organism>
<dbReference type="GO" id="GO:0005261">
    <property type="term" value="F:monoatomic cation channel activity"/>
    <property type="evidence" value="ECO:0007669"/>
    <property type="project" value="TreeGrafter"/>
</dbReference>
<accession>A0A6N6RLP6</accession>
<feature type="domain" description="PKD" evidence="6">
    <location>
        <begin position="2596"/>
        <end position="2677"/>
    </location>
</feature>
<evidence type="ECO:0000313" key="7">
    <source>
        <dbReference type="EMBL" id="KAB2814504.1"/>
    </source>
</evidence>
<keyword evidence="4" id="KW-1133">Transmembrane helix</keyword>
<feature type="domain" description="PKD" evidence="6">
    <location>
        <begin position="2358"/>
        <end position="2422"/>
    </location>
</feature>
<feature type="domain" description="PKD" evidence="6">
    <location>
        <begin position="1898"/>
        <end position="1963"/>
    </location>
</feature>
<evidence type="ECO:0000256" key="2">
    <source>
        <dbReference type="ARBA" id="ARBA00022692"/>
    </source>
</evidence>
<keyword evidence="5" id="KW-0472">Membrane</keyword>
<dbReference type="InterPro" id="IPR045828">
    <property type="entry name" value="PKD_Bacteroidetes"/>
</dbReference>
<dbReference type="OrthoDB" id="7794186at2"/>
<evidence type="ECO:0000256" key="5">
    <source>
        <dbReference type="ARBA" id="ARBA00023136"/>
    </source>
</evidence>
<sequence length="2881" mass="305824">MLTARTYTTYRSLRWFILLVSLSLSSAIFGQTLLPISTPAATNDTLRICEQTIVTYQSLEFGFNNPIIIWSFPGGNPTSGGGNGPHNVNYITAGTYYASVTAVDGALIVSDTIWVIVSNNVPTVTYTPPSTNMCSSDAPFLLTGGSPAGGVYSGPGVTNNIFDPEAAGPGTHQICYTYTEPGGCSAQACANFTLTAGPDASISDQDPFTPFANCVAAGGSATYTLSIDNISTTLATNTSYYIDWGDGSAPYTGATLPNGTSHTYTALGNFTITVAVTSANGCSDTNTYNFFNGQNPNVGIGIGSSQGCIPFTLDVPILNTTNNPPGTTYEVEFGDGTVMIFNHPPPDTVSYTYTTTSCGTTDLLGNPNSYYVRIRATNPCGTTQALASPIEISQAPEIDLQANDSTVCVGQSVQLTDLSDSAFYVSGGNCSATYTRDWIVTPATGWTITGDNGPNPTVTFTDTGFYEVCVAIQHPCGNDTACIQICVGDDPDINVQTATNGTCAPMELTMWNNSQFFTSCFPTVSGFVVNGTDSAWSNINGTTLSGDSSIFRFDTSGTYTVSYYAVNDCDSVFWDTTVVVGAEPVVNMPADQLFCELDTINLNPSGGIPNNGAEVDLNNSNLIEYRWHIFPATGWSYTGGTGPNDLRPLVSFTDTGDYTVCLVVETECGIDSACRLISFRTGPSLDISPDTTICYNESAVLGVGVLLGNPPYTYQWETVPPSGFSATTDTIGLFNLTSTTTYQVTVTDSLGCTSDTTVTVTVNPEIIVDAGPDITVCARDSIDLLGTISGGTPPYSFYWSPGGILNDSTRLDPTVAGLFGDTTFVLFVTDSLGCTSSDTIDVSVYQPILYVDAGPDTIYCNTNVVETLQGYSPPGGTWTGTGVVAPDGFNPSVAGTGTHQLIYSFTDVNGCYDEDTVLITVIDPVPPVAGPDTIVCIDSDTIPLSGVPVGGVWTTNGPASILSGNQFIPNVVGTFDLYYTTGYGSCELSDTITITVNDRPDLGGPFTREICSGDSILFIPNSSVASSSIFWNLVQSGGITGADATGTGTIEDTLFNASNQIDTVVYELYAIGPNPTDCEGDTTTLTVIVYPIPNITNPIDSFEICSGDLFTFFPTADVAGTTFDYVTVSMDDSISGGSNGTGNIGDFLTNNFGPPGYVHYQIYAAGPAPTNCVGDTLDVYVLVNPLPVADAGPDLDYCSNDSVQLQANIPGTSTFTWTPTTGLSDPNAQQPFVTITNTGASAITLDYILTVTDTATGCVNTDTVTITINPLPPVDAGPNTAICIGDSITIGTSNNAAYTYQWFIPGNPVFATSGTVSVMPVITTTYRLIQTDTATSCLDSSDVTITVIAAPVAGFVASPDSGCAPLNVSFTDTSTVGVSHNWYVNGQLFSNQQNPNIILNNTSNDVDSIYTIQLIITSGSGCSDTTEQNIVVHPNPDASFNLPTPFCAPDSISASFTGGAQTGSTFQWGASSPSVQIFNGNDSLASFVFPDFQGTFDSTYTIWLVITSPNGCVDSTAQNVTVYARPTAGFSIPSNDCGPSSVTVSSIASGTAITYGYSVIPSTGVVISDPAAANPTITFPASTSDSVVYTVYQSVIDSRGCADYDSASFTIYPTPTAGFTTALSDSCSPFTVDFSNISTPNQTGMDTSSMTFSWVFGNGQVSSATNPTTTYTNNGTSDTSFVVRLIATNAFGCVDTVYDTITVHPDPIAQFSGSPLTVCAPFTIDSSVVNITLYPDANSQYIWQVVDPNTGTVLAGYNGPFALSHTLLNDGDTIIVRLITTSPFGCADDTAEVTFSTIEDPVAGFIATPDSGCAPLNVAITDTSTAGVSHEWYLDGVLVSNAQNPNLVLTNTSNAFDSTYTLQLIVTSGSGCSDTTEQNLVVWANPVASFLATEVCGGEATVFNDQSVGTQSIVAWAWDFGDSQTDTVQNPTHLYSSPGVYVASLTITDARGCTHTVSDTVIVRPRPVADFDANGTCGADTLCVNLPSTFFDLSTISPLGGNITAWEWDMNADGITDYSTDTAIHTFIDSGFVDVQLIVETEYGCRDTLVKTYYVQTPPNADFVLDTNYGCGPLQVNATNQSTGTITSHAWVVYAINDAGNRVILHTSNTSGSGNIPTFQPSNIRDTTYYIELTVGNCCGFDTITRTATVRSNPSAGILPDQFIGCSPMPVEFQLDGQVNGSPDYVVIHYGDGTIDTVYRTPLILPNGDTTFIWGAQTHQYTYAGPNLDTVYTVRQYVYNPCGIDSTSVNITVRRATVNAFIDASPRQGCAPLTVTFANASFRAQNFTWCLDYDTITGNCTQPAVGDTIVYTYNQPGTYTVALFANDNCTFDTTFVTIEVYETPNVQFTANDVCQGDSTTFVNNTVANSAFISSYSWDFGDGNTSFLVNPQHLYSNPGVYTVTLIVNTTDGCPDTAVQNVVVHPGPVVDFVPVDLCLNEQPFTFDNLTDTLQTPLSGTLWNFGDGNTSTDYEPTHSYAAPGVYDVTLVHTTSNGCIDSITYQAVINALPTAAFDTVKTSTGSCGAPQSFDFVNNSVGADRYLWDFDLANPGSLTDSVENPSFTFTNPGVYDIRLIVESNAGCTDTAFSQVIVSPYPTASFNVDTTYGCAPLTVAFTSSSSFNFPLGSIETYYWDFGDGTTATTQVGGVTHTYNDPGFYTVSLVVETSFGCTDTFTVTNLISVYPQPVADFTFQINSDGTVQFFNQSTLVDGNTTYRWDFGDGTASLEENPIHSYRGLRYERDLQFEVCLLVDNPYGCPDSICYSVELLAYRLEVPNAFAPDLLNVGDGNVFLPKGNNIAEYRLEVFDAYGNLVFETTELSSEEGIPTEPWNGTFMNEGTDELPSGAYVWKIQAVFIDGYIWPGKRYDDGRVLRFGTVTLIR</sequence>
<protein>
    <submittedName>
        <fullName evidence="7">PKD domain-containing protein</fullName>
    </submittedName>
</protein>
<keyword evidence="8" id="KW-1185">Reference proteome</keyword>
<feature type="domain" description="PKD" evidence="6">
    <location>
        <begin position="2541"/>
        <end position="2592"/>
    </location>
</feature>
<dbReference type="EMBL" id="WBVO01000001">
    <property type="protein sequence ID" value="KAB2814504.1"/>
    <property type="molecule type" value="Genomic_DNA"/>
</dbReference>
<dbReference type="PROSITE" id="PS50093">
    <property type="entry name" value="PKD"/>
    <property type="match status" value="8"/>
</dbReference>
<dbReference type="CDD" id="cd00146">
    <property type="entry name" value="PKD"/>
    <property type="match status" value="5"/>
</dbReference>
<proteinExistence type="predicted"/>
<dbReference type="InterPro" id="IPR035986">
    <property type="entry name" value="PKD_dom_sf"/>
</dbReference>
<dbReference type="InterPro" id="IPR000601">
    <property type="entry name" value="PKD_dom"/>
</dbReference>
<dbReference type="InterPro" id="IPR022409">
    <property type="entry name" value="PKD/Chitinase_dom"/>
</dbReference>
<dbReference type="PANTHER" id="PTHR46730">
    <property type="entry name" value="POLYCYSTIN-1"/>
    <property type="match status" value="1"/>
</dbReference>
<name>A0A6N6RLP6_9FLAO</name>
<dbReference type="RefSeq" id="WP_151666083.1">
    <property type="nucleotide sequence ID" value="NZ_WBVO01000001.1"/>
</dbReference>
<keyword evidence="3" id="KW-0677">Repeat</keyword>
<feature type="domain" description="PKD" evidence="6">
    <location>
        <begin position="210"/>
        <end position="289"/>
    </location>
</feature>
<reference evidence="7 8" key="1">
    <citation type="submission" date="2019-09" db="EMBL/GenBank/DDBJ databases">
        <title>Genomes of family Cryomorphaceae.</title>
        <authorList>
            <person name="Bowman J.P."/>
        </authorList>
    </citation>
    <scope>NUCLEOTIDE SEQUENCE [LARGE SCALE GENOMIC DNA]</scope>
    <source>
        <strain evidence="7 8">LMG 25704</strain>
    </source>
</reference>
<gene>
    <name evidence="7" type="ORF">F8C67_01840</name>
</gene>
<comment type="caution">
    <text evidence="7">The sequence shown here is derived from an EMBL/GenBank/DDBJ whole genome shotgun (WGS) entry which is preliminary data.</text>
</comment>
<dbReference type="InterPro" id="IPR013783">
    <property type="entry name" value="Ig-like_fold"/>
</dbReference>
<evidence type="ECO:0000256" key="3">
    <source>
        <dbReference type="ARBA" id="ARBA00022737"/>
    </source>
</evidence>